<protein>
    <submittedName>
        <fullName evidence="1">Uncharacterized protein</fullName>
    </submittedName>
</protein>
<sequence length="80" mass="9539">GEIRSVFFPPSRELKILAFPNILACEKSYEHGFMKKHDGHNHCAYSRFDRFSVHHHGKLYEHSFTKKYDGHKLCTKLRYD</sequence>
<gene>
    <name evidence="1" type="ORF">B296_00055803</name>
</gene>
<evidence type="ECO:0000313" key="2">
    <source>
        <dbReference type="Proteomes" id="UP000287651"/>
    </source>
</evidence>
<accession>A0A426X0X4</accession>
<feature type="non-terminal residue" evidence="1">
    <location>
        <position position="1"/>
    </location>
</feature>
<proteinExistence type="predicted"/>
<dbReference type="EMBL" id="AMZH03029864">
    <property type="protein sequence ID" value="RRT33121.1"/>
    <property type="molecule type" value="Genomic_DNA"/>
</dbReference>
<dbReference type="Proteomes" id="UP000287651">
    <property type="component" value="Unassembled WGS sequence"/>
</dbReference>
<evidence type="ECO:0000313" key="1">
    <source>
        <dbReference type="EMBL" id="RRT33121.1"/>
    </source>
</evidence>
<comment type="caution">
    <text evidence="1">The sequence shown here is derived from an EMBL/GenBank/DDBJ whole genome shotgun (WGS) entry which is preliminary data.</text>
</comment>
<organism evidence="1 2">
    <name type="scientific">Ensete ventricosum</name>
    <name type="common">Abyssinian banana</name>
    <name type="synonym">Musa ensete</name>
    <dbReference type="NCBI Taxonomy" id="4639"/>
    <lineage>
        <taxon>Eukaryota</taxon>
        <taxon>Viridiplantae</taxon>
        <taxon>Streptophyta</taxon>
        <taxon>Embryophyta</taxon>
        <taxon>Tracheophyta</taxon>
        <taxon>Spermatophyta</taxon>
        <taxon>Magnoliopsida</taxon>
        <taxon>Liliopsida</taxon>
        <taxon>Zingiberales</taxon>
        <taxon>Musaceae</taxon>
        <taxon>Ensete</taxon>
    </lineage>
</organism>
<dbReference type="AlphaFoldDB" id="A0A426X0X4"/>
<reference evidence="1 2" key="1">
    <citation type="journal article" date="2014" name="Agronomy (Basel)">
        <title>A Draft Genome Sequence for Ensete ventricosum, the Drought-Tolerant Tree Against Hunger.</title>
        <authorList>
            <person name="Harrison J."/>
            <person name="Moore K.A."/>
            <person name="Paszkiewicz K."/>
            <person name="Jones T."/>
            <person name="Grant M."/>
            <person name="Ambacheew D."/>
            <person name="Muzemil S."/>
            <person name="Studholme D.J."/>
        </authorList>
    </citation>
    <scope>NUCLEOTIDE SEQUENCE [LARGE SCALE GENOMIC DNA]</scope>
</reference>
<name>A0A426X0X4_ENSVE</name>